<dbReference type="InterPro" id="IPR004358">
    <property type="entry name" value="Sig_transdc_His_kin-like_C"/>
</dbReference>
<dbReference type="CDD" id="cd00082">
    <property type="entry name" value="HisKA"/>
    <property type="match status" value="1"/>
</dbReference>
<dbReference type="Gene3D" id="3.40.50.2300">
    <property type="match status" value="2"/>
</dbReference>
<dbReference type="FunFam" id="1.10.287.130:FF:000002">
    <property type="entry name" value="Two-component osmosensing histidine kinase"/>
    <property type="match status" value="1"/>
</dbReference>
<feature type="modified residue" description="4-aspartylphosphate" evidence="11">
    <location>
        <position position="955"/>
    </location>
</feature>
<accession>A3XMX2</accession>
<proteinExistence type="predicted"/>
<keyword evidence="7" id="KW-0067">ATP-binding</keyword>
<dbReference type="Gene3D" id="3.30.450.20">
    <property type="entry name" value="PAS domain"/>
    <property type="match status" value="4"/>
</dbReference>
<dbReference type="InterPro" id="IPR000014">
    <property type="entry name" value="PAS"/>
</dbReference>
<dbReference type="PANTHER" id="PTHR45339">
    <property type="entry name" value="HYBRID SIGNAL TRANSDUCTION HISTIDINE KINASE J"/>
    <property type="match status" value="1"/>
</dbReference>
<dbReference type="InterPro" id="IPR005467">
    <property type="entry name" value="His_kinase_dom"/>
</dbReference>
<dbReference type="GO" id="GO:0005524">
    <property type="term" value="F:ATP binding"/>
    <property type="evidence" value="ECO:0007669"/>
    <property type="project" value="UniProtKB-KW"/>
</dbReference>
<dbReference type="InterPro" id="IPR011006">
    <property type="entry name" value="CheY-like_superfamily"/>
</dbReference>
<dbReference type="EC" id="2.7.13.3" evidence="2"/>
<evidence type="ECO:0000256" key="9">
    <source>
        <dbReference type="ARBA" id="ARBA00064003"/>
    </source>
</evidence>
<dbReference type="NCBIfam" id="TIGR00229">
    <property type="entry name" value="sensory_box"/>
    <property type="match status" value="3"/>
</dbReference>
<dbReference type="InterPro" id="IPR036890">
    <property type="entry name" value="HATPase_C_sf"/>
</dbReference>
<evidence type="ECO:0000256" key="5">
    <source>
        <dbReference type="ARBA" id="ARBA00022741"/>
    </source>
</evidence>
<dbReference type="CDD" id="cd16922">
    <property type="entry name" value="HATPase_EvgS-ArcB-TorS-like"/>
    <property type="match status" value="1"/>
</dbReference>
<dbReference type="PRINTS" id="PR00344">
    <property type="entry name" value="BCTRLSENSOR"/>
</dbReference>
<dbReference type="Proteomes" id="UP000001601">
    <property type="component" value="Unassembled WGS sequence"/>
</dbReference>
<dbReference type="Pfam" id="PF08447">
    <property type="entry name" value="PAS_3"/>
    <property type="match status" value="1"/>
</dbReference>
<evidence type="ECO:0000256" key="2">
    <source>
        <dbReference type="ARBA" id="ARBA00012438"/>
    </source>
</evidence>
<comment type="subunit">
    <text evidence="9">At low DSF concentrations, interacts with RpfF.</text>
</comment>
<evidence type="ECO:0000256" key="4">
    <source>
        <dbReference type="ARBA" id="ARBA00022679"/>
    </source>
</evidence>
<dbReference type="eggNOG" id="COG5002">
    <property type="taxonomic scope" value="Bacteria"/>
</dbReference>
<feature type="domain" description="PAC" evidence="15">
    <location>
        <begin position="347"/>
        <end position="399"/>
    </location>
</feature>
<dbReference type="Pfam" id="PF13426">
    <property type="entry name" value="PAS_9"/>
    <property type="match status" value="2"/>
</dbReference>
<dbReference type="InterPro" id="IPR035965">
    <property type="entry name" value="PAS-like_dom_sf"/>
</dbReference>
<evidence type="ECO:0000313" key="17">
    <source>
        <dbReference type="Proteomes" id="UP000001601"/>
    </source>
</evidence>
<dbReference type="OrthoDB" id="9811889at2"/>
<dbReference type="SUPFAM" id="SSF47384">
    <property type="entry name" value="Homodimeric domain of signal transducing histidine kinase"/>
    <property type="match status" value="1"/>
</dbReference>
<dbReference type="SUPFAM" id="SSF55785">
    <property type="entry name" value="PYP-like sensor domain (PAS domain)"/>
    <property type="match status" value="4"/>
</dbReference>
<dbReference type="Pfam" id="PF00072">
    <property type="entry name" value="Response_reg"/>
    <property type="match status" value="2"/>
</dbReference>
<protein>
    <recommendedName>
        <fullName evidence="10">Sensory/regulatory protein RpfC</fullName>
        <ecNumber evidence="2">2.7.13.3</ecNumber>
    </recommendedName>
</protein>
<evidence type="ECO:0000259" key="12">
    <source>
        <dbReference type="PROSITE" id="PS50109"/>
    </source>
</evidence>
<dbReference type="SMART" id="SM00448">
    <property type="entry name" value="REC"/>
    <property type="match status" value="2"/>
</dbReference>
<dbReference type="eggNOG" id="COG2202">
    <property type="taxonomic scope" value="Bacteria"/>
</dbReference>
<evidence type="ECO:0000256" key="8">
    <source>
        <dbReference type="ARBA" id="ARBA00023012"/>
    </source>
</evidence>
<dbReference type="Pfam" id="PF00512">
    <property type="entry name" value="HisKA"/>
    <property type="match status" value="1"/>
</dbReference>
<evidence type="ECO:0000256" key="10">
    <source>
        <dbReference type="ARBA" id="ARBA00068150"/>
    </source>
</evidence>
<dbReference type="SMART" id="SM00387">
    <property type="entry name" value="HATPase_c"/>
    <property type="match status" value="1"/>
</dbReference>
<dbReference type="HOGENOM" id="CLU_003749_0_0_10"/>
<comment type="catalytic activity">
    <reaction evidence="1">
        <text>ATP + protein L-histidine = ADP + protein N-phospho-L-histidine.</text>
        <dbReference type="EC" id="2.7.13.3"/>
    </reaction>
</comment>
<evidence type="ECO:0000256" key="1">
    <source>
        <dbReference type="ARBA" id="ARBA00000085"/>
    </source>
</evidence>
<reference evidence="16 17" key="1">
    <citation type="journal article" date="2007" name="Nature">
        <title>Light stimulates growth of proteorhodopsin-containing marine Flavobacteria.</title>
        <authorList>
            <person name="Gomez-Consarnau L."/>
            <person name="Gonzalez J.M."/>
            <person name="Coll-Llado M."/>
            <person name="Gourdon P."/>
            <person name="Pascher T."/>
            <person name="Neutze R."/>
            <person name="Pedros-Alio C."/>
            <person name="Pinhassi J."/>
        </authorList>
    </citation>
    <scope>NUCLEOTIDE SEQUENCE [LARGE SCALE GENOMIC DNA]</scope>
    <source>
        <strain evidence="16 17">MED217</strain>
    </source>
</reference>
<feature type="domain" description="PAC" evidence="15">
    <location>
        <begin position="474"/>
        <end position="526"/>
    </location>
</feature>
<dbReference type="InterPro" id="IPR003594">
    <property type="entry name" value="HATPase_dom"/>
</dbReference>
<dbReference type="RefSeq" id="WP_009779751.1">
    <property type="nucleotide sequence ID" value="NZ_CH672395.1"/>
</dbReference>
<dbReference type="SMART" id="SM00086">
    <property type="entry name" value="PAC"/>
    <property type="match status" value="4"/>
</dbReference>
<dbReference type="PROSITE" id="PS50113">
    <property type="entry name" value="PAC"/>
    <property type="match status" value="3"/>
</dbReference>
<dbReference type="PROSITE" id="PS50112">
    <property type="entry name" value="PAS"/>
    <property type="match status" value="3"/>
</dbReference>
<dbReference type="CDD" id="cd17546">
    <property type="entry name" value="REC_hyHK_CKI1_RcsC-like"/>
    <property type="match status" value="1"/>
</dbReference>
<evidence type="ECO:0000313" key="16">
    <source>
        <dbReference type="EMBL" id="EAQ49102.1"/>
    </source>
</evidence>
<feature type="domain" description="Response regulatory" evidence="13">
    <location>
        <begin position="905"/>
        <end position="1025"/>
    </location>
</feature>
<dbReference type="GO" id="GO:0000155">
    <property type="term" value="F:phosphorelay sensor kinase activity"/>
    <property type="evidence" value="ECO:0007669"/>
    <property type="project" value="InterPro"/>
</dbReference>
<dbReference type="AlphaFoldDB" id="A3XMX2"/>
<evidence type="ECO:0000259" key="14">
    <source>
        <dbReference type="PROSITE" id="PS50112"/>
    </source>
</evidence>
<dbReference type="SUPFAM" id="SSF52172">
    <property type="entry name" value="CheY-like"/>
    <property type="match status" value="2"/>
</dbReference>
<keyword evidence="3 11" id="KW-0597">Phosphoprotein</keyword>
<evidence type="ECO:0000256" key="7">
    <source>
        <dbReference type="ARBA" id="ARBA00022840"/>
    </source>
</evidence>
<dbReference type="InterPro" id="IPR013655">
    <property type="entry name" value="PAS_fold_3"/>
</dbReference>
<evidence type="ECO:0000256" key="6">
    <source>
        <dbReference type="ARBA" id="ARBA00022777"/>
    </source>
</evidence>
<dbReference type="InterPro" id="IPR001789">
    <property type="entry name" value="Sig_transdc_resp-reg_receiver"/>
</dbReference>
<dbReference type="Gene3D" id="3.30.565.10">
    <property type="entry name" value="Histidine kinase-like ATPase, C-terminal domain"/>
    <property type="match status" value="1"/>
</dbReference>
<dbReference type="InterPro" id="IPR000700">
    <property type="entry name" value="PAS-assoc_C"/>
</dbReference>
<dbReference type="PANTHER" id="PTHR45339:SF1">
    <property type="entry name" value="HYBRID SIGNAL TRANSDUCTION HISTIDINE KINASE J"/>
    <property type="match status" value="1"/>
</dbReference>
<dbReference type="STRING" id="398720.MED217_06851"/>
<feature type="domain" description="PAC" evidence="15">
    <location>
        <begin position="596"/>
        <end position="648"/>
    </location>
</feature>
<evidence type="ECO:0000259" key="15">
    <source>
        <dbReference type="PROSITE" id="PS50113"/>
    </source>
</evidence>
<dbReference type="PROSITE" id="PS50110">
    <property type="entry name" value="RESPONSE_REGULATORY"/>
    <property type="match status" value="2"/>
</dbReference>
<dbReference type="SUPFAM" id="SSF55874">
    <property type="entry name" value="ATPase domain of HSP90 chaperone/DNA topoisomerase II/histidine kinase"/>
    <property type="match status" value="1"/>
</dbReference>
<dbReference type="EMBL" id="AANC01000005">
    <property type="protein sequence ID" value="EAQ49102.1"/>
    <property type="molecule type" value="Genomic_DNA"/>
</dbReference>
<name>A3XMX2_LEEBM</name>
<dbReference type="Pfam" id="PF02518">
    <property type="entry name" value="HATPase_c"/>
    <property type="match status" value="1"/>
</dbReference>
<dbReference type="PROSITE" id="PS50109">
    <property type="entry name" value="HIS_KIN"/>
    <property type="match status" value="1"/>
</dbReference>
<keyword evidence="17" id="KW-1185">Reference proteome</keyword>
<comment type="caution">
    <text evidence="16">The sequence shown here is derived from an EMBL/GenBank/DDBJ whole genome shotgun (WGS) entry which is preliminary data.</text>
</comment>
<dbReference type="InterPro" id="IPR003661">
    <property type="entry name" value="HisK_dim/P_dom"/>
</dbReference>
<feature type="domain" description="PAS" evidence="14">
    <location>
        <begin position="527"/>
        <end position="584"/>
    </location>
</feature>
<dbReference type="Gene3D" id="1.10.287.130">
    <property type="match status" value="1"/>
</dbReference>
<dbReference type="eggNOG" id="COG0642">
    <property type="taxonomic scope" value="Bacteria"/>
</dbReference>
<dbReference type="SMART" id="SM00388">
    <property type="entry name" value="HisKA"/>
    <property type="match status" value="1"/>
</dbReference>
<evidence type="ECO:0000256" key="11">
    <source>
        <dbReference type="PROSITE-ProRule" id="PRU00169"/>
    </source>
</evidence>
<feature type="domain" description="PAS" evidence="14">
    <location>
        <begin position="400"/>
        <end position="470"/>
    </location>
</feature>
<dbReference type="InterPro" id="IPR001610">
    <property type="entry name" value="PAC"/>
</dbReference>
<sequence length="1175" mass="132723">MGNIRFLSQAWFKKTIANNLQLLSEITATAACGIWLQPQKTSNQLWVSASFFKFLGLELNATSAEVQDLKKTIGAILSEVSQKSELPETPLQKTFTCKTGNAILVNIFLQEVTINDQPGLLYQIQRYEQKSESLQVLDGFSDISKLFNEASELARVGGWEVDLVNNKVSWTRVTKKIHEVPDDYEPTLEEGINYYKEGQSRDTISELVQKAIQFGTPWDAELQLVTAKNREIWVRALGKAEFKEGVCVRLYGAFQDINERKIAQLDYNVTKERFEKIVQNSAIGIILVHVDGHLLLANPASLKIFGFQEEQLNEALKLTFRNFIHPDFLEEAINYRAQLIAGAIDSYQMEAKFYRIDRVEIWCRLSVSLVKGEDGIKDRIISQVEDITERKHLEFKAKEHAKRFTTAFEYSPNGMGMVSIEGDWLMVNQNLASIFGYKKEEFINKRSSELTHPDDLKKDSKQLKALINLEIDTYSIEKRFVHRSGKIIHGLLNVSVVTDEQGTPLYLIGQISDLSKRVKAEQALQKSLTEFQQLMNATTKVSIMETNLDGIIQKFNRGAENLLGYTAEEVVGRMNVSSFHTEEEFIEREADHQKFYDAEWTYKRKDGSTFPVKLVITPVHNETGDVFGYLGVAIDISNLKEMEYSLVEARKKAEAANRSKSEFLANMSHEIRTPLNGIIGFTDLLMQTSLAPFQQKYMQTVHNSANTLMDLINDILDFSKIEAGKLELNEERTDLIELCTQTVDIVKHQAHQKGLEMLLQISPDVKRFVQADSIRLRQILINLLGNAVKFTDQGEVALTVTASNTIAQENEAEFKFEIRDTGIGIDPKNINKIFNAFDQEDVSTTRKYGGSGLGLTISNRLLNLMGSKLKVNSVQGTGSTFYFDLKLKTEEEPIYKSHNIKEIKKVLVVDDNATNRKILGQMLAVNSIETVLCTDAIDALSTLGEQDDFDLAIVDFNMPYLNGIGLIEEIRNTHKLNSEKLPVILLHSATEDELIQKSCKELGVAYNITKPIQINQLYELLEGIGTVKTNPVNKDQETFKTTTEAFKILIVEDNPVNRFLANSILKKIAPNAKLISAVNGEEAIKKFKKNKPDIVFMDIQMPILSGIEAAIAIRELEEVPAHTPIIALTARALKNEREKCLAIGMDDYLTKPIVLDDLRSVLFKHLILGKSFQDQ</sequence>
<keyword evidence="8" id="KW-0902">Two-component regulatory system</keyword>
<keyword evidence="4" id="KW-0808">Transferase</keyword>
<evidence type="ECO:0000256" key="3">
    <source>
        <dbReference type="ARBA" id="ARBA00022553"/>
    </source>
</evidence>
<keyword evidence="5" id="KW-0547">Nucleotide-binding</keyword>
<dbReference type="InterPro" id="IPR036097">
    <property type="entry name" value="HisK_dim/P_sf"/>
</dbReference>
<dbReference type="SMART" id="SM00091">
    <property type="entry name" value="PAS"/>
    <property type="match status" value="3"/>
</dbReference>
<feature type="modified residue" description="4-aspartylphosphate" evidence="11">
    <location>
        <position position="1098"/>
    </location>
</feature>
<keyword evidence="6" id="KW-0418">Kinase</keyword>
<gene>
    <name evidence="16" type="ORF">MED217_06851</name>
</gene>
<feature type="domain" description="Response regulatory" evidence="13">
    <location>
        <begin position="1047"/>
        <end position="1166"/>
    </location>
</feature>
<dbReference type="CDD" id="cd00130">
    <property type="entry name" value="PAS"/>
    <property type="match status" value="3"/>
</dbReference>
<feature type="domain" description="PAS" evidence="14">
    <location>
        <begin position="270"/>
        <end position="343"/>
    </location>
</feature>
<evidence type="ECO:0000259" key="13">
    <source>
        <dbReference type="PROSITE" id="PS50110"/>
    </source>
</evidence>
<organism evidence="16 17">
    <name type="scientific">Leeuwenhoekiella blandensis (strain CECT 7118 / CCUG 51940 / KCTC 22103 / MED217)</name>
    <name type="common">Flavobacterium sp. (strain MED217)</name>
    <dbReference type="NCBI Taxonomy" id="398720"/>
    <lineage>
        <taxon>Bacteria</taxon>
        <taxon>Pseudomonadati</taxon>
        <taxon>Bacteroidota</taxon>
        <taxon>Flavobacteriia</taxon>
        <taxon>Flavobacteriales</taxon>
        <taxon>Flavobacteriaceae</taxon>
        <taxon>Leeuwenhoekiella</taxon>
    </lineage>
</organism>
<feature type="domain" description="Histidine kinase" evidence="12">
    <location>
        <begin position="666"/>
        <end position="889"/>
    </location>
</feature>
<dbReference type="FunFam" id="3.30.565.10:FF:000010">
    <property type="entry name" value="Sensor histidine kinase RcsC"/>
    <property type="match status" value="1"/>
</dbReference>